<dbReference type="PANTHER" id="PTHR21043">
    <property type="entry name" value="IOJAP SUPERFAMILY ORTHOLOG"/>
    <property type="match status" value="1"/>
</dbReference>
<name>A0A1T0CIC0_9GAMM</name>
<protein>
    <recommendedName>
        <fullName evidence="2">Ribosomal silencing factor RsfS</fullName>
    </recommendedName>
</protein>
<dbReference type="Pfam" id="PF02410">
    <property type="entry name" value="RsfS"/>
    <property type="match status" value="1"/>
</dbReference>
<evidence type="ECO:0000313" key="4">
    <source>
        <dbReference type="Proteomes" id="UP000191094"/>
    </source>
</evidence>
<dbReference type="HAMAP" id="MF_01477">
    <property type="entry name" value="Iojap_RsfS"/>
    <property type="match status" value="1"/>
</dbReference>
<dbReference type="GO" id="GO:0042256">
    <property type="term" value="P:cytosolic ribosome assembly"/>
    <property type="evidence" value="ECO:0007669"/>
    <property type="project" value="UniProtKB-UniRule"/>
</dbReference>
<evidence type="ECO:0000313" key="3">
    <source>
        <dbReference type="EMBL" id="OOS22055.1"/>
    </source>
</evidence>
<dbReference type="Proteomes" id="UP000191094">
    <property type="component" value="Unassembled WGS sequence"/>
</dbReference>
<comment type="similarity">
    <text evidence="1 2">Belongs to the Iojap/RsfS family.</text>
</comment>
<reference evidence="3 4" key="1">
    <citation type="submission" date="2017-02" db="EMBL/GenBank/DDBJ databases">
        <title>Draft genome sequence of Moraxella lincolnii CCUG 9405T type strain.</title>
        <authorList>
            <person name="Salva-Serra F."/>
            <person name="Engstrom-Jakobsson H."/>
            <person name="Thorell K."/>
            <person name="Jaen-Luchoro D."/>
            <person name="Gonzales-Siles L."/>
            <person name="Karlsson R."/>
            <person name="Yazdan S."/>
            <person name="Boulund F."/>
            <person name="Johnning A."/>
            <person name="Engstrand L."/>
            <person name="Kristiansson E."/>
            <person name="Moore E."/>
        </authorList>
    </citation>
    <scope>NUCLEOTIDE SEQUENCE [LARGE SCALE GENOMIC DNA]</scope>
    <source>
        <strain evidence="3 4">CCUG 9405</strain>
    </source>
</reference>
<keyword evidence="2" id="KW-0678">Repressor</keyword>
<comment type="caution">
    <text evidence="3">The sequence shown here is derived from an EMBL/GenBank/DDBJ whole genome shotgun (WGS) entry which is preliminary data.</text>
</comment>
<comment type="subunit">
    <text evidence="2">Interacts with ribosomal protein uL14 (rplN).</text>
</comment>
<dbReference type="AlphaFoldDB" id="A0A1T0CIC0"/>
<accession>A0A1T0CIC0</accession>
<dbReference type="EMBL" id="MUYT01000004">
    <property type="protein sequence ID" value="OOS22055.1"/>
    <property type="molecule type" value="Genomic_DNA"/>
</dbReference>
<keyword evidence="2" id="KW-0810">Translation regulation</keyword>
<dbReference type="GO" id="GO:0005737">
    <property type="term" value="C:cytoplasm"/>
    <property type="evidence" value="ECO:0007669"/>
    <property type="project" value="UniProtKB-SubCell"/>
</dbReference>
<dbReference type="STRING" id="90241.B0682_04815"/>
<keyword evidence="4" id="KW-1185">Reference proteome</keyword>
<proteinExistence type="inferred from homology"/>
<evidence type="ECO:0000256" key="2">
    <source>
        <dbReference type="HAMAP-Rule" id="MF_01477"/>
    </source>
</evidence>
<comment type="subcellular location">
    <subcellularLocation>
        <location evidence="2">Cytoplasm</location>
    </subcellularLocation>
</comment>
<dbReference type="InterPro" id="IPR043519">
    <property type="entry name" value="NT_sf"/>
</dbReference>
<dbReference type="PANTHER" id="PTHR21043:SF0">
    <property type="entry name" value="MITOCHONDRIAL ASSEMBLY OF RIBOSOMAL LARGE SUBUNIT PROTEIN 1"/>
    <property type="match status" value="1"/>
</dbReference>
<organism evidence="3 4">
    <name type="scientific">Lwoffella lincolnii</name>
    <dbReference type="NCBI Taxonomy" id="90241"/>
    <lineage>
        <taxon>Bacteria</taxon>
        <taxon>Pseudomonadati</taxon>
        <taxon>Pseudomonadota</taxon>
        <taxon>Gammaproteobacteria</taxon>
        <taxon>Moraxellales</taxon>
        <taxon>Moraxellaceae</taxon>
        <taxon>Lwoffella</taxon>
    </lineage>
</organism>
<dbReference type="NCBIfam" id="TIGR00090">
    <property type="entry name" value="rsfS_iojap_ybeB"/>
    <property type="match status" value="1"/>
</dbReference>
<dbReference type="SUPFAM" id="SSF81301">
    <property type="entry name" value="Nucleotidyltransferase"/>
    <property type="match status" value="1"/>
</dbReference>
<dbReference type="GO" id="GO:0017148">
    <property type="term" value="P:negative regulation of translation"/>
    <property type="evidence" value="ECO:0007669"/>
    <property type="project" value="UniProtKB-UniRule"/>
</dbReference>
<keyword evidence="2" id="KW-0963">Cytoplasm</keyword>
<gene>
    <name evidence="2" type="primary">rsfS</name>
    <name evidence="3" type="ORF">B0682_04815</name>
</gene>
<sequence length="128" mass="14294">MQTHIDACLKLVTDALDDVKAKNITVLDVTNLTDVADRMVIAEGTSKRHVQALADHVSVTAKHAGYLPLGREGEKESDWTLVDLGSVVVHVMMPQAREFYDLEGLWSSPEQLAQLTQPIHDKRSYENR</sequence>
<dbReference type="GO" id="GO:0043023">
    <property type="term" value="F:ribosomal large subunit binding"/>
    <property type="evidence" value="ECO:0007669"/>
    <property type="project" value="TreeGrafter"/>
</dbReference>
<dbReference type="InterPro" id="IPR004394">
    <property type="entry name" value="Iojap/RsfS/C7orf30"/>
</dbReference>
<comment type="function">
    <text evidence="2">Functions as a ribosomal silencing factor. Interacts with ribosomal protein uL14 (rplN), blocking formation of intersubunit bridge B8. Prevents association of the 30S and 50S ribosomal subunits and the formation of functional ribosomes, thus repressing translation.</text>
</comment>
<dbReference type="GO" id="GO:0090071">
    <property type="term" value="P:negative regulation of ribosome biogenesis"/>
    <property type="evidence" value="ECO:0007669"/>
    <property type="project" value="UniProtKB-UniRule"/>
</dbReference>
<dbReference type="Gene3D" id="3.30.460.10">
    <property type="entry name" value="Beta Polymerase, domain 2"/>
    <property type="match status" value="1"/>
</dbReference>
<evidence type="ECO:0000256" key="1">
    <source>
        <dbReference type="ARBA" id="ARBA00010574"/>
    </source>
</evidence>